<dbReference type="GO" id="GO:0140663">
    <property type="term" value="F:ATP-dependent FeS chaperone activity"/>
    <property type="evidence" value="ECO:0007669"/>
    <property type="project" value="InterPro"/>
</dbReference>
<evidence type="ECO:0000256" key="5">
    <source>
        <dbReference type="ARBA" id="ARBA00023014"/>
    </source>
</evidence>
<dbReference type="STRING" id="331113.SNE_A05100"/>
<dbReference type="GO" id="GO:0016887">
    <property type="term" value="F:ATP hydrolysis activity"/>
    <property type="evidence" value="ECO:0007669"/>
    <property type="project" value="UniProtKB-UniRule"/>
</dbReference>
<keyword evidence="2 6" id="KW-0547">Nucleotide-binding</keyword>
<comment type="subunit">
    <text evidence="6">Homodimer.</text>
</comment>
<evidence type="ECO:0000256" key="1">
    <source>
        <dbReference type="ARBA" id="ARBA00022723"/>
    </source>
</evidence>
<dbReference type="CDD" id="cd02037">
    <property type="entry name" value="Mrp_NBP35"/>
    <property type="match status" value="1"/>
</dbReference>
<dbReference type="SUPFAM" id="SSF52540">
    <property type="entry name" value="P-loop containing nucleoside triphosphate hydrolases"/>
    <property type="match status" value="1"/>
</dbReference>
<name>F8L6N9_SIMNZ</name>
<dbReference type="GO" id="GO:0005524">
    <property type="term" value="F:ATP binding"/>
    <property type="evidence" value="ECO:0007669"/>
    <property type="project" value="UniProtKB-UniRule"/>
</dbReference>
<dbReference type="PANTHER" id="PTHR42961:SF2">
    <property type="entry name" value="IRON-SULFUR PROTEIN NUBPL"/>
    <property type="match status" value="1"/>
</dbReference>
<comment type="similarity">
    <text evidence="6">Belongs to the Mrp/NBP35 ATP-binding proteins family.</text>
</comment>
<evidence type="ECO:0000313" key="7">
    <source>
        <dbReference type="EMBL" id="CCB88387.1"/>
    </source>
</evidence>
<dbReference type="KEGG" id="sng:SNE_A05100"/>
<evidence type="ECO:0000256" key="4">
    <source>
        <dbReference type="ARBA" id="ARBA00023004"/>
    </source>
</evidence>
<gene>
    <name evidence="7" type="primary">mrp</name>
    <name evidence="7" type="ordered locus">SNE_A05100</name>
</gene>
<reference key="1">
    <citation type="journal article" date="2011" name="Mol. Biol. Evol.">
        <title>Unity in variety -- the pan-genome of the Chlamydiae.</title>
        <authorList>
            <person name="Collingro A."/>
            <person name="Tischler P."/>
            <person name="Weinmaier T."/>
            <person name="Penz T."/>
            <person name="Heinz E."/>
            <person name="Brunham R.C."/>
            <person name="Read T.D."/>
            <person name="Bavoil P.M."/>
            <person name="Sachse K."/>
            <person name="Kahane S."/>
            <person name="Friedman M.G."/>
            <person name="Rattei T."/>
            <person name="Myers G.S.A."/>
            <person name="Horn M."/>
        </authorList>
    </citation>
    <scope>NUCLEOTIDE SEQUENCE</scope>
    <source>
        <strain>Z</strain>
    </source>
</reference>
<dbReference type="Pfam" id="PF10609">
    <property type="entry name" value="ParA"/>
    <property type="match status" value="1"/>
</dbReference>
<evidence type="ECO:0000256" key="2">
    <source>
        <dbReference type="ARBA" id="ARBA00022741"/>
    </source>
</evidence>
<dbReference type="Proteomes" id="UP000000496">
    <property type="component" value="Chromosome gsn.131"/>
</dbReference>
<dbReference type="HAMAP" id="MF_02040">
    <property type="entry name" value="Mrp_NBP35"/>
    <property type="match status" value="1"/>
</dbReference>
<feature type="binding site" evidence="6">
    <location>
        <begin position="23"/>
        <end position="30"/>
    </location>
    <ligand>
        <name>ATP</name>
        <dbReference type="ChEBI" id="CHEBI:30616"/>
    </ligand>
</feature>
<dbReference type="GO" id="GO:0016226">
    <property type="term" value="P:iron-sulfur cluster assembly"/>
    <property type="evidence" value="ECO:0007669"/>
    <property type="project" value="InterPro"/>
</dbReference>
<keyword evidence="3 6" id="KW-0067">ATP-binding</keyword>
<protein>
    <recommendedName>
        <fullName evidence="6">Iron-sulfur cluster carrier protein</fullName>
    </recommendedName>
</protein>
<dbReference type="InterPro" id="IPR027417">
    <property type="entry name" value="P-loop_NTPase"/>
</dbReference>
<comment type="function">
    <text evidence="6">Binds and transfers iron-sulfur (Fe-S) clusters to target apoproteins. Can hydrolyze ATP.</text>
</comment>
<keyword evidence="1 6" id="KW-0479">Metal-binding</keyword>
<keyword evidence="6" id="KW-0378">Hydrolase</keyword>
<keyword evidence="8" id="KW-1185">Reference proteome</keyword>
<dbReference type="HOGENOM" id="CLU_024839_0_2_0"/>
<dbReference type="InterPro" id="IPR019591">
    <property type="entry name" value="Mrp/NBP35_ATP-bd"/>
</dbReference>
<dbReference type="FunFam" id="3.40.50.300:FF:001119">
    <property type="entry name" value="Iron-sulfur cluster carrier protein"/>
    <property type="match status" value="1"/>
</dbReference>
<organism evidence="7 8">
    <name type="scientific">Simkania negevensis (strain ATCC VR-1471 / DSM 27360 / Z)</name>
    <dbReference type="NCBI Taxonomy" id="331113"/>
    <lineage>
        <taxon>Bacteria</taxon>
        <taxon>Pseudomonadati</taxon>
        <taxon>Chlamydiota</taxon>
        <taxon>Chlamydiia</taxon>
        <taxon>Parachlamydiales</taxon>
        <taxon>Simkaniaceae</taxon>
        <taxon>Simkania</taxon>
    </lineage>
</organism>
<dbReference type="GO" id="GO:0046872">
    <property type="term" value="F:metal ion binding"/>
    <property type="evidence" value="ECO:0007669"/>
    <property type="project" value="UniProtKB-KW"/>
</dbReference>
<accession>F8L6N9</accession>
<dbReference type="InterPro" id="IPR044304">
    <property type="entry name" value="NUBPL-like"/>
</dbReference>
<dbReference type="eggNOG" id="COG0489">
    <property type="taxonomic scope" value="Bacteria"/>
</dbReference>
<proteinExistence type="inferred from homology"/>
<sequence>MYGQNEPQGNLDKVSNIIGVLGGKGGVGKSTVTVNLALALSKRGRRVGILDADIYGPSIRHLLGEAAPPEQIGVEIVPAKVKGLAVISVAFFQGEGEASIVRAPVANQIIDQFLGKICWRELDDLLIDFPPGTGDIQITLMQKAKLSGAVVVTTPQEVALLDVRKSVKMCQRMDVPLLGVVENMSYFLHQNQRYALFGEGGGKLLSDEFGIPLLGQIPIDAELSRTGDEGISLFETEAMSRSNFEEVAARLESRLKVMASADKKPEEWVWQHD</sequence>
<keyword evidence="5 6" id="KW-0411">Iron-sulfur</keyword>
<evidence type="ECO:0000313" key="8">
    <source>
        <dbReference type="Proteomes" id="UP000000496"/>
    </source>
</evidence>
<evidence type="ECO:0000256" key="3">
    <source>
        <dbReference type="ARBA" id="ARBA00022840"/>
    </source>
</evidence>
<dbReference type="GO" id="GO:0051539">
    <property type="term" value="F:4 iron, 4 sulfur cluster binding"/>
    <property type="evidence" value="ECO:0007669"/>
    <property type="project" value="TreeGrafter"/>
</dbReference>
<dbReference type="InterPro" id="IPR033756">
    <property type="entry name" value="YlxH/NBP35"/>
</dbReference>
<dbReference type="AlphaFoldDB" id="F8L6N9"/>
<dbReference type="PANTHER" id="PTHR42961">
    <property type="entry name" value="IRON-SULFUR PROTEIN NUBPL"/>
    <property type="match status" value="1"/>
</dbReference>
<evidence type="ECO:0000256" key="6">
    <source>
        <dbReference type="HAMAP-Rule" id="MF_02040"/>
    </source>
</evidence>
<dbReference type="EMBL" id="FR872582">
    <property type="protein sequence ID" value="CCB88387.1"/>
    <property type="molecule type" value="Genomic_DNA"/>
</dbReference>
<reference evidence="7 8" key="2">
    <citation type="journal article" date="2011" name="Mol. Biol. Evol.">
        <title>Unity in variety--the pan-genome of the Chlamydiae.</title>
        <authorList>
            <person name="Collingro A."/>
            <person name="Tischler P."/>
            <person name="Weinmaier T."/>
            <person name="Penz T."/>
            <person name="Heinz E."/>
            <person name="Brunham R.C."/>
            <person name="Read T.D."/>
            <person name="Bavoil P.M."/>
            <person name="Sachse K."/>
            <person name="Kahane S."/>
            <person name="Friedman M.G."/>
            <person name="Rattei T."/>
            <person name="Myers G.S."/>
            <person name="Horn M."/>
        </authorList>
    </citation>
    <scope>NUCLEOTIDE SEQUENCE [LARGE SCALE GENOMIC DNA]</scope>
    <source>
        <strain evidence="8">ATCC VR-1471 / Z</strain>
    </source>
</reference>
<keyword evidence="4 6" id="KW-0408">Iron</keyword>
<dbReference type="Gene3D" id="3.40.50.300">
    <property type="entry name" value="P-loop containing nucleotide triphosphate hydrolases"/>
    <property type="match status" value="1"/>
</dbReference>